<reference evidence="18" key="1">
    <citation type="journal article" date="2019" name="Int. J. Syst. Evol. Microbiol.">
        <title>The Global Catalogue of Microorganisms (GCM) 10K type strain sequencing project: providing services to taxonomists for standard genome sequencing and annotation.</title>
        <authorList>
            <consortium name="The Broad Institute Genomics Platform"/>
            <consortium name="The Broad Institute Genome Sequencing Center for Infectious Disease"/>
            <person name="Wu L."/>
            <person name="Ma J."/>
        </authorList>
    </citation>
    <scope>NUCLEOTIDE SEQUENCE [LARGE SCALE GENOMIC DNA]</scope>
    <source>
        <strain evidence="18">JCM 17304</strain>
    </source>
</reference>
<dbReference type="InterPro" id="IPR004619">
    <property type="entry name" value="Type_III_PanK"/>
</dbReference>
<dbReference type="CDD" id="cd24015">
    <property type="entry name" value="ASKHA_NBD_PanK-III"/>
    <property type="match status" value="1"/>
</dbReference>
<dbReference type="GO" id="GO:0016301">
    <property type="term" value="F:kinase activity"/>
    <property type="evidence" value="ECO:0007669"/>
    <property type="project" value="UniProtKB-KW"/>
</dbReference>
<proteinExistence type="inferred from homology"/>
<dbReference type="SUPFAM" id="SSF53067">
    <property type="entry name" value="Actin-like ATPase domain"/>
    <property type="match status" value="2"/>
</dbReference>
<dbReference type="EMBL" id="BAABDM010000005">
    <property type="protein sequence ID" value="GAA4099439.1"/>
    <property type="molecule type" value="Genomic_DNA"/>
</dbReference>
<evidence type="ECO:0000256" key="1">
    <source>
        <dbReference type="ARBA" id="ARBA00001206"/>
    </source>
</evidence>
<keyword evidence="16" id="KW-0479">Metal-binding</keyword>
<evidence type="ECO:0000256" key="11">
    <source>
        <dbReference type="ARBA" id="ARBA00022840"/>
    </source>
</evidence>
<feature type="binding site" evidence="16">
    <location>
        <position position="122"/>
    </location>
    <ligand>
        <name>ATP</name>
        <dbReference type="ChEBI" id="CHEBI:30616"/>
    </ligand>
</feature>
<accession>A0ABP7WXP2</accession>
<dbReference type="Gene3D" id="3.30.420.40">
    <property type="match status" value="2"/>
</dbReference>
<evidence type="ECO:0000256" key="6">
    <source>
        <dbReference type="ARBA" id="ARBA00012102"/>
    </source>
</evidence>
<feature type="binding site" evidence="16">
    <location>
        <begin position="9"/>
        <end position="16"/>
    </location>
    <ligand>
        <name>ATP</name>
        <dbReference type="ChEBI" id="CHEBI:30616"/>
    </ligand>
</feature>
<evidence type="ECO:0000256" key="13">
    <source>
        <dbReference type="ARBA" id="ARBA00022993"/>
    </source>
</evidence>
<keyword evidence="18" id="KW-1185">Reference proteome</keyword>
<organism evidence="17 18">
    <name type="scientific">Zhongshania borealis</name>
    <dbReference type="NCBI Taxonomy" id="889488"/>
    <lineage>
        <taxon>Bacteria</taxon>
        <taxon>Pseudomonadati</taxon>
        <taxon>Pseudomonadota</taxon>
        <taxon>Gammaproteobacteria</taxon>
        <taxon>Cellvibrionales</taxon>
        <taxon>Spongiibacteraceae</taxon>
        <taxon>Zhongshania</taxon>
    </lineage>
</organism>
<feature type="binding site" evidence="16">
    <location>
        <position position="90"/>
    </location>
    <ligand>
        <name>substrate</name>
    </ligand>
</feature>
<comment type="cofactor">
    <cofactor evidence="16">
        <name>NH4(+)</name>
        <dbReference type="ChEBI" id="CHEBI:28938"/>
    </cofactor>
    <cofactor evidence="16">
        <name>K(+)</name>
        <dbReference type="ChEBI" id="CHEBI:29103"/>
    </cofactor>
    <text evidence="16">A monovalent cation. Ammonium or potassium.</text>
</comment>
<sequence>MSVLRLELDVGNSSLKWRYMRGGQRIDGGRINGSSDEVLALLKSGPAMVYIASVGSAARERDLVDVLSRSGVPFTFARSQRQCAGVTNSYADVGKMGVDRWLVMIAAYAECSASCAVIDAGTALTVDIVGNGGVHLGGYIIAGVGLSAKALADHTGRVRFAGDEKVSLAPGIDTESCVHHGKWLAQLGAVNAALEQAELAVGGKLNVYITGGDAPALLTLAGARAEQWRYRDELVLDGLAAVMAAS</sequence>
<evidence type="ECO:0000256" key="7">
    <source>
        <dbReference type="ARBA" id="ARBA00022490"/>
    </source>
</evidence>
<keyword evidence="11 16" id="KW-0067">ATP-binding</keyword>
<feature type="active site" description="Proton acceptor" evidence="16">
    <location>
        <position position="99"/>
    </location>
</feature>
<evidence type="ECO:0000256" key="5">
    <source>
        <dbReference type="ARBA" id="ARBA00011738"/>
    </source>
</evidence>
<evidence type="ECO:0000256" key="10">
    <source>
        <dbReference type="ARBA" id="ARBA00022777"/>
    </source>
</evidence>
<keyword evidence="10 16" id="KW-0418">Kinase</keyword>
<gene>
    <name evidence="16" type="primary">coaX</name>
    <name evidence="17" type="ORF">GCM10022414_25810</name>
</gene>
<evidence type="ECO:0000256" key="8">
    <source>
        <dbReference type="ARBA" id="ARBA00022679"/>
    </source>
</evidence>
<name>A0ABP7WXP2_9GAMM</name>
<keyword evidence="7 16" id="KW-0963">Cytoplasm</keyword>
<comment type="caution">
    <text evidence="17">The sequence shown here is derived from an EMBL/GenBank/DDBJ whole genome shotgun (WGS) entry which is preliminary data.</text>
</comment>
<keyword evidence="8 16" id="KW-0808">Transferase</keyword>
<keyword evidence="13 16" id="KW-0173">Coenzyme A biosynthesis</keyword>
<feature type="binding site" evidence="16">
    <location>
        <begin position="97"/>
        <end position="100"/>
    </location>
    <ligand>
        <name>substrate</name>
    </ligand>
</feature>
<dbReference type="EC" id="2.7.1.33" evidence="6 16"/>
<feature type="binding site" evidence="16">
    <location>
        <position position="174"/>
    </location>
    <ligand>
        <name>substrate</name>
    </ligand>
</feature>
<dbReference type="RefSeq" id="WP_344936669.1">
    <property type="nucleotide sequence ID" value="NZ_BAABDM010000005.1"/>
</dbReference>
<evidence type="ECO:0000256" key="2">
    <source>
        <dbReference type="ARBA" id="ARBA00001958"/>
    </source>
</evidence>
<dbReference type="InterPro" id="IPR043129">
    <property type="entry name" value="ATPase_NBD"/>
</dbReference>
<protein>
    <recommendedName>
        <fullName evidence="15 16">Type III pantothenate kinase</fullName>
        <ecNumber evidence="6 16">2.7.1.33</ecNumber>
    </recommendedName>
    <alternativeName>
        <fullName evidence="16">PanK-III</fullName>
    </alternativeName>
    <alternativeName>
        <fullName evidence="16">Pantothenic acid kinase</fullName>
    </alternativeName>
</protein>
<comment type="cofactor">
    <cofactor evidence="2">
        <name>K(+)</name>
        <dbReference type="ChEBI" id="CHEBI:29103"/>
    </cofactor>
</comment>
<evidence type="ECO:0000256" key="16">
    <source>
        <dbReference type="HAMAP-Rule" id="MF_01274"/>
    </source>
</evidence>
<evidence type="ECO:0000256" key="14">
    <source>
        <dbReference type="ARBA" id="ARBA00038036"/>
    </source>
</evidence>
<keyword evidence="12 16" id="KW-0630">Potassium</keyword>
<comment type="subcellular location">
    <subcellularLocation>
        <location evidence="3 16">Cytoplasm</location>
    </subcellularLocation>
</comment>
<comment type="pathway">
    <text evidence="4 16">Cofactor biosynthesis; coenzyme A biosynthesis; CoA from (R)-pantothenate: step 1/5.</text>
</comment>
<evidence type="ECO:0000313" key="17">
    <source>
        <dbReference type="EMBL" id="GAA4099439.1"/>
    </source>
</evidence>
<dbReference type="PANTHER" id="PTHR34265:SF1">
    <property type="entry name" value="TYPE III PANTOTHENATE KINASE"/>
    <property type="match status" value="1"/>
</dbReference>
<keyword evidence="9 16" id="KW-0547">Nucleotide-binding</keyword>
<dbReference type="PANTHER" id="PTHR34265">
    <property type="entry name" value="TYPE III PANTOTHENATE KINASE"/>
    <property type="match status" value="1"/>
</dbReference>
<evidence type="ECO:0000313" key="18">
    <source>
        <dbReference type="Proteomes" id="UP001500392"/>
    </source>
</evidence>
<dbReference type="Pfam" id="PF03309">
    <property type="entry name" value="Pan_kinase"/>
    <property type="match status" value="1"/>
</dbReference>
<dbReference type="HAMAP" id="MF_01274">
    <property type="entry name" value="Pantothen_kinase_3"/>
    <property type="match status" value="1"/>
</dbReference>
<feature type="binding site" evidence="16">
    <location>
        <position position="119"/>
    </location>
    <ligand>
        <name>K(+)</name>
        <dbReference type="ChEBI" id="CHEBI:29103"/>
    </ligand>
</feature>
<comment type="catalytic activity">
    <reaction evidence="1 16">
        <text>(R)-pantothenate + ATP = (R)-4'-phosphopantothenate + ADP + H(+)</text>
        <dbReference type="Rhea" id="RHEA:16373"/>
        <dbReference type="ChEBI" id="CHEBI:10986"/>
        <dbReference type="ChEBI" id="CHEBI:15378"/>
        <dbReference type="ChEBI" id="CHEBI:29032"/>
        <dbReference type="ChEBI" id="CHEBI:30616"/>
        <dbReference type="ChEBI" id="CHEBI:456216"/>
        <dbReference type="EC" id="2.7.1.33"/>
    </reaction>
</comment>
<evidence type="ECO:0000256" key="4">
    <source>
        <dbReference type="ARBA" id="ARBA00005225"/>
    </source>
</evidence>
<comment type="function">
    <text evidence="16">Catalyzes the phosphorylation of pantothenate (Pan), the first step in CoA biosynthesis.</text>
</comment>
<dbReference type="NCBIfam" id="TIGR00671">
    <property type="entry name" value="baf"/>
    <property type="match status" value="1"/>
</dbReference>
<comment type="similarity">
    <text evidence="14 16">Belongs to the type III pantothenate kinase family.</text>
</comment>
<evidence type="ECO:0000256" key="3">
    <source>
        <dbReference type="ARBA" id="ARBA00004496"/>
    </source>
</evidence>
<comment type="subunit">
    <text evidence="5 16">Homodimer.</text>
</comment>
<dbReference type="Proteomes" id="UP001500392">
    <property type="component" value="Unassembled WGS sequence"/>
</dbReference>
<evidence type="ECO:0000256" key="9">
    <source>
        <dbReference type="ARBA" id="ARBA00022741"/>
    </source>
</evidence>
<evidence type="ECO:0000256" key="12">
    <source>
        <dbReference type="ARBA" id="ARBA00022958"/>
    </source>
</evidence>
<evidence type="ECO:0000256" key="15">
    <source>
        <dbReference type="ARBA" id="ARBA00040883"/>
    </source>
</evidence>